<proteinExistence type="predicted"/>
<comment type="caution">
    <text evidence="2">The sequence shown here is derived from an EMBL/GenBank/DDBJ whole genome shotgun (WGS) entry which is preliminary data.</text>
</comment>
<evidence type="ECO:0000313" key="2">
    <source>
        <dbReference type="EMBL" id="MBM9459847.1"/>
    </source>
</evidence>
<feature type="region of interest" description="Disordered" evidence="1">
    <location>
        <begin position="26"/>
        <end position="45"/>
    </location>
</feature>
<keyword evidence="3" id="KW-1185">Reference proteome</keyword>
<evidence type="ECO:0008006" key="4">
    <source>
        <dbReference type="Google" id="ProtNLM"/>
    </source>
</evidence>
<dbReference type="EMBL" id="JAERTX010000006">
    <property type="protein sequence ID" value="MBM9459847.1"/>
    <property type="molecule type" value="Genomic_DNA"/>
</dbReference>
<organism evidence="2 3">
    <name type="scientific">Nocardioides faecalis</name>
    <dbReference type="NCBI Taxonomy" id="2803858"/>
    <lineage>
        <taxon>Bacteria</taxon>
        <taxon>Bacillati</taxon>
        <taxon>Actinomycetota</taxon>
        <taxon>Actinomycetes</taxon>
        <taxon>Propionibacteriales</taxon>
        <taxon>Nocardioidaceae</taxon>
        <taxon>Nocardioides</taxon>
    </lineage>
</organism>
<sequence length="79" mass="9040">MLLFPLAGSIAWLVAGRPLSARPLDRAAGGAPGFPEYERPGRFAARDEAADEEFLRRVRERAEEQRRRQRDRHQDPPTE</sequence>
<dbReference type="Proteomes" id="UP000663791">
    <property type="component" value="Unassembled WGS sequence"/>
</dbReference>
<protein>
    <recommendedName>
        <fullName evidence="4">PLDc_N domain-containing protein</fullName>
    </recommendedName>
</protein>
<accession>A0A938Y5Z0</accession>
<dbReference type="AlphaFoldDB" id="A0A938Y5Z0"/>
<evidence type="ECO:0000313" key="3">
    <source>
        <dbReference type="Proteomes" id="UP000663791"/>
    </source>
</evidence>
<name>A0A938Y5Z0_9ACTN</name>
<reference evidence="2" key="1">
    <citation type="submission" date="2021-01" db="EMBL/GenBank/DDBJ databases">
        <title>Novel species in genus Nocardioides.</title>
        <authorList>
            <person name="Zhang G."/>
        </authorList>
    </citation>
    <scope>NUCLEOTIDE SEQUENCE</scope>
    <source>
        <strain evidence="2">Zg-536</strain>
    </source>
</reference>
<feature type="compositionally biased region" description="Basic and acidic residues" evidence="1">
    <location>
        <begin position="36"/>
        <end position="45"/>
    </location>
</feature>
<dbReference type="RefSeq" id="WP_205291164.1">
    <property type="nucleotide sequence ID" value="NZ_CP074406.1"/>
</dbReference>
<evidence type="ECO:0000256" key="1">
    <source>
        <dbReference type="SAM" id="MobiDB-lite"/>
    </source>
</evidence>
<gene>
    <name evidence="2" type="ORF">JK386_08010</name>
</gene>